<keyword evidence="4" id="KW-0233">DNA recombination</keyword>
<evidence type="ECO:0000256" key="4">
    <source>
        <dbReference type="ARBA" id="ARBA00023172"/>
    </source>
</evidence>
<feature type="domain" description="Tyr recombinase" evidence="6">
    <location>
        <begin position="202"/>
        <end position="380"/>
    </location>
</feature>
<proteinExistence type="inferred from homology"/>
<protein>
    <submittedName>
        <fullName evidence="7">Phage integrase family protein</fullName>
    </submittedName>
</protein>
<sequence length="453" mass="50788">MNTLHVNITDAEIRKQAAGPVRQLRDHRYPELRFRYSTTDRTKGAWHVVVRGKWGKAGNYPGINAKLMQTTLPAILARRSIDPDATSTTTSWTKVGDVLTWYADRMSRDRGLSTKRKASAQSALRCHLVPRLKALELASLDRASLDRLLMWPMQERFALSFVRSVYGVLAVAFRQATRLALLVINPVADLKYTDFVQTRIKPKPARLRGDDLPALLHDLAERIELAPLESMLALMMLCHGTRLGETRQARWKNLNLTTRQWFIPAEDTKTKAEHTLPLTEQACALIERYQAAQQATGYQGPFLFPGRAGGAISASTASTLFKGMTKGEWSSHDLRKVARTAWADLGVDYMVGEMLLNHAMKDLDATYIHTTAEGMKRKALETWHQHLDGHGFMALHIETYAGHAGEASPMQTADGLASNDSPHPSQGRRLIGEGREITHDQRPHHCKKPHTNN</sequence>
<dbReference type="CDD" id="cd00801">
    <property type="entry name" value="INT_P4_C"/>
    <property type="match status" value="1"/>
</dbReference>
<accession>A0ABX4QAD1</accession>
<dbReference type="PANTHER" id="PTHR30629">
    <property type="entry name" value="PROPHAGE INTEGRASE"/>
    <property type="match status" value="1"/>
</dbReference>
<evidence type="ECO:0000313" key="8">
    <source>
        <dbReference type="Proteomes" id="UP000232891"/>
    </source>
</evidence>
<comment type="caution">
    <text evidence="7">The sequence shown here is derived from an EMBL/GenBank/DDBJ whole genome shotgun (WGS) entry which is preliminary data.</text>
</comment>
<evidence type="ECO:0000256" key="1">
    <source>
        <dbReference type="ARBA" id="ARBA00008857"/>
    </source>
</evidence>
<dbReference type="Pfam" id="PF00589">
    <property type="entry name" value="Phage_integrase"/>
    <property type="match status" value="1"/>
</dbReference>
<keyword evidence="3" id="KW-0238">DNA-binding</keyword>
<evidence type="ECO:0000259" key="6">
    <source>
        <dbReference type="PROSITE" id="PS51898"/>
    </source>
</evidence>
<dbReference type="InterPro" id="IPR002104">
    <property type="entry name" value="Integrase_catalytic"/>
</dbReference>
<comment type="similarity">
    <text evidence="1">Belongs to the 'phage' integrase family.</text>
</comment>
<dbReference type="RefSeq" id="WP_080520226.1">
    <property type="nucleotide sequence ID" value="NZ_PHHD01000001.1"/>
</dbReference>
<dbReference type="PROSITE" id="PS51898">
    <property type="entry name" value="TYR_RECOMBINASE"/>
    <property type="match status" value="1"/>
</dbReference>
<keyword evidence="8" id="KW-1185">Reference proteome</keyword>
<evidence type="ECO:0000256" key="5">
    <source>
        <dbReference type="SAM" id="MobiDB-lite"/>
    </source>
</evidence>
<evidence type="ECO:0000256" key="2">
    <source>
        <dbReference type="ARBA" id="ARBA00022908"/>
    </source>
</evidence>
<dbReference type="InterPro" id="IPR010998">
    <property type="entry name" value="Integrase_recombinase_N"/>
</dbReference>
<dbReference type="GeneID" id="55843832"/>
<organism evidence="7 8">
    <name type="scientific">Pseudomonas tolaasii NCPPB 2192</name>
    <dbReference type="NCBI Taxonomy" id="564423"/>
    <lineage>
        <taxon>Bacteria</taxon>
        <taxon>Pseudomonadati</taxon>
        <taxon>Pseudomonadota</taxon>
        <taxon>Gammaproteobacteria</taxon>
        <taxon>Pseudomonadales</taxon>
        <taxon>Pseudomonadaceae</taxon>
        <taxon>Pseudomonas</taxon>
    </lineage>
</organism>
<name>A0ABX4QAD1_PSETO</name>
<reference evidence="7 8" key="1">
    <citation type="submission" date="2017-11" db="EMBL/GenBank/DDBJ databases">
        <title>Genome sequencing of a diverse group of Pseudomonas species.</title>
        <authorList>
            <person name="Loper J."/>
        </authorList>
    </citation>
    <scope>NUCLEOTIDE SEQUENCE [LARGE SCALE GENOMIC DNA]</scope>
    <source>
        <strain evidence="7 8">NCPPB 2192</strain>
    </source>
</reference>
<keyword evidence="2" id="KW-0229">DNA integration</keyword>
<dbReference type="Proteomes" id="UP000232891">
    <property type="component" value="Unassembled WGS sequence"/>
</dbReference>
<evidence type="ECO:0000313" key="7">
    <source>
        <dbReference type="EMBL" id="PKA73726.1"/>
    </source>
</evidence>
<dbReference type="SUPFAM" id="SSF56349">
    <property type="entry name" value="DNA breaking-rejoining enzymes"/>
    <property type="match status" value="1"/>
</dbReference>
<gene>
    <name evidence="7" type="ORF">ATI14_0466</name>
</gene>
<dbReference type="Gene3D" id="1.10.443.10">
    <property type="entry name" value="Intergrase catalytic core"/>
    <property type="match status" value="1"/>
</dbReference>
<dbReference type="InterPro" id="IPR013762">
    <property type="entry name" value="Integrase-like_cat_sf"/>
</dbReference>
<dbReference type="PANTHER" id="PTHR30629:SF6">
    <property type="entry name" value="PROPHAGE INTEGRASE INTA-RELATED"/>
    <property type="match status" value="1"/>
</dbReference>
<feature type="region of interest" description="Disordered" evidence="5">
    <location>
        <begin position="407"/>
        <end position="429"/>
    </location>
</feature>
<dbReference type="Gene3D" id="1.10.150.130">
    <property type="match status" value="1"/>
</dbReference>
<dbReference type="InterPro" id="IPR050808">
    <property type="entry name" value="Phage_Integrase"/>
</dbReference>
<evidence type="ECO:0000256" key="3">
    <source>
        <dbReference type="ARBA" id="ARBA00023125"/>
    </source>
</evidence>
<dbReference type="InterPro" id="IPR011010">
    <property type="entry name" value="DNA_brk_join_enz"/>
</dbReference>
<dbReference type="EMBL" id="PHHD01000001">
    <property type="protein sequence ID" value="PKA73726.1"/>
    <property type="molecule type" value="Genomic_DNA"/>
</dbReference>